<proteinExistence type="predicted"/>
<gene>
    <name evidence="2" type="ORF">Bca52824_017750</name>
</gene>
<reference evidence="2 3" key="1">
    <citation type="submission" date="2020-02" db="EMBL/GenBank/DDBJ databases">
        <authorList>
            <person name="Ma Q."/>
            <person name="Huang Y."/>
            <person name="Song X."/>
            <person name="Pei D."/>
        </authorList>
    </citation>
    <scope>NUCLEOTIDE SEQUENCE [LARGE SCALE GENOMIC DNA]</scope>
    <source>
        <strain evidence="2">Sxm20200214</strain>
        <tissue evidence="2">Leaf</tissue>
    </source>
</reference>
<sequence length="171" mass="18834">MVVSRRRRTQVKNPRSMADDSDSELDMVCEECSSGKQPAKLLLCYKCDKGFIFSVSDRFSGQFPKALGSVLRVLNTRTLKFLSSPKVVTSSSASQAKTKIRQELFQNKESGIANFGAKAASSVGGQQTVGEAGGEASSLRREQQKNRQRIEVIALISQCHPMAKRRRTTTT</sequence>
<evidence type="ECO:0000313" key="3">
    <source>
        <dbReference type="Proteomes" id="UP000886595"/>
    </source>
</evidence>
<name>A0A8X7VMN6_BRACI</name>
<accession>A0A8X7VMN6</accession>
<comment type="caution">
    <text evidence="2">The sequence shown here is derived from an EMBL/GenBank/DDBJ whole genome shotgun (WGS) entry which is preliminary data.</text>
</comment>
<protein>
    <submittedName>
        <fullName evidence="2">Uncharacterized protein</fullName>
    </submittedName>
</protein>
<keyword evidence="3" id="KW-1185">Reference proteome</keyword>
<organism evidence="2 3">
    <name type="scientific">Brassica carinata</name>
    <name type="common">Ethiopian mustard</name>
    <name type="synonym">Abyssinian cabbage</name>
    <dbReference type="NCBI Taxonomy" id="52824"/>
    <lineage>
        <taxon>Eukaryota</taxon>
        <taxon>Viridiplantae</taxon>
        <taxon>Streptophyta</taxon>
        <taxon>Embryophyta</taxon>
        <taxon>Tracheophyta</taxon>
        <taxon>Spermatophyta</taxon>
        <taxon>Magnoliopsida</taxon>
        <taxon>eudicotyledons</taxon>
        <taxon>Gunneridae</taxon>
        <taxon>Pentapetalae</taxon>
        <taxon>rosids</taxon>
        <taxon>malvids</taxon>
        <taxon>Brassicales</taxon>
        <taxon>Brassicaceae</taxon>
        <taxon>Brassiceae</taxon>
        <taxon>Brassica</taxon>
    </lineage>
</organism>
<evidence type="ECO:0000256" key="1">
    <source>
        <dbReference type="SAM" id="MobiDB-lite"/>
    </source>
</evidence>
<feature type="region of interest" description="Disordered" evidence="1">
    <location>
        <begin position="1"/>
        <end position="21"/>
    </location>
</feature>
<evidence type="ECO:0000313" key="2">
    <source>
        <dbReference type="EMBL" id="KAG2314628.1"/>
    </source>
</evidence>
<feature type="compositionally biased region" description="Basic residues" evidence="1">
    <location>
        <begin position="1"/>
        <end position="10"/>
    </location>
</feature>
<dbReference type="Proteomes" id="UP000886595">
    <property type="component" value="Unassembled WGS sequence"/>
</dbReference>
<dbReference type="EMBL" id="JAAMPC010000004">
    <property type="protein sequence ID" value="KAG2314628.1"/>
    <property type="molecule type" value="Genomic_DNA"/>
</dbReference>
<dbReference type="AlphaFoldDB" id="A0A8X7VMN6"/>